<keyword evidence="3" id="KW-1185">Reference proteome</keyword>
<dbReference type="EMBL" id="FSRU01000002">
    <property type="protein sequence ID" value="SIO58822.1"/>
    <property type="molecule type" value="Genomic_DNA"/>
</dbReference>
<dbReference type="Proteomes" id="UP000185151">
    <property type="component" value="Unassembled WGS sequence"/>
</dbReference>
<gene>
    <name evidence="2" type="ORF">SAMN05444165_4291</name>
</gene>
<evidence type="ECO:0000256" key="1">
    <source>
        <dbReference type="SAM" id="SignalP"/>
    </source>
</evidence>
<organism evidence="2 3">
    <name type="scientific">Paraburkholderia phenazinium</name>
    <dbReference type="NCBI Taxonomy" id="60549"/>
    <lineage>
        <taxon>Bacteria</taxon>
        <taxon>Pseudomonadati</taxon>
        <taxon>Pseudomonadota</taxon>
        <taxon>Betaproteobacteria</taxon>
        <taxon>Burkholderiales</taxon>
        <taxon>Burkholderiaceae</taxon>
        <taxon>Paraburkholderia</taxon>
    </lineage>
</organism>
<feature type="chain" id="PRO_5012026114" evidence="1">
    <location>
        <begin position="23"/>
        <end position="94"/>
    </location>
</feature>
<accession>A0A1N6KQD9</accession>
<keyword evidence="1" id="KW-0732">Signal</keyword>
<name>A0A1N6KQD9_9BURK</name>
<feature type="signal peptide" evidence="1">
    <location>
        <begin position="1"/>
        <end position="22"/>
    </location>
</feature>
<evidence type="ECO:0000313" key="3">
    <source>
        <dbReference type="Proteomes" id="UP000185151"/>
    </source>
</evidence>
<evidence type="ECO:0000313" key="2">
    <source>
        <dbReference type="EMBL" id="SIO58822.1"/>
    </source>
</evidence>
<dbReference type="AlphaFoldDB" id="A0A1N6KQD9"/>
<dbReference type="OrthoDB" id="8967196at2"/>
<dbReference type="RefSeq" id="WP_074298951.1">
    <property type="nucleotide sequence ID" value="NZ_FSRU01000002.1"/>
</dbReference>
<reference evidence="2 3" key="1">
    <citation type="submission" date="2016-11" db="EMBL/GenBank/DDBJ databases">
        <authorList>
            <person name="Jaros S."/>
            <person name="Januszkiewicz K."/>
            <person name="Wedrychowicz H."/>
        </authorList>
    </citation>
    <scope>NUCLEOTIDE SEQUENCE [LARGE SCALE GENOMIC DNA]</scope>
    <source>
        <strain evidence="2 3">GAS95</strain>
    </source>
</reference>
<proteinExistence type="predicted"/>
<protein>
    <submittedName>
        <fullName evidence="2">Uncharacterized protein</fullName>
    </submittedName>
</protein>
<sequence length="94" mass="9773">MKKFRLSLVTLTLAALTPLAHADFAEGAHQFKTDVKTAGKETGHAIGNAGHAVAHGAKTAGHAVAHGARSAGHAIANGTRNGYHATKRWVKEKT</sequence>